<dbReference type="EMBL" id="JASHIF010000007">
    <property type="protein sequence ID" value="MDI9859273.1"/>
    <property type="molecule type" value="Genomic_DNA"/>
</dbReference>
<evidence type="ECO:0000256" key="6">
    <source>
        <dbReference type="ARBA" id="ARBA00022884"/>
    </source>
</evidence>
<evidence type="ECO:0000313" key="11">
    <source>
        <dbReference type="Proteomes" id="UP001236507"/>
    </source>
</evidence>
<feature type="binding site" evidence="7 8">
    <location>
        <position position="107"/>
    </location>
    <ligand>
        <name>S-adenosyl-L-methionine</name>
        <dbReference type="ChEBI" id="CHEBI:59789"/>
    </ligand>
</feature>
<dbReference type="InterPro" id="IPR011530">
    <property type="entry name" value="rRNA_adenine_dimethylase"/>
</dbReference>
<protein>
    <recommendedName>
        <fullName evidence="7">Ribosomal RNA small subunit methyltransferase A</fullName>
        <ecNumber evidence="7">2.1.1.182</ecNumber>
    </recommendedName>
    <alternativeName>
        <fullName evidence="7">16S rRNA (adenine(1518)-N(6)/adenine(1519)-N(6))-dimethyltransferase</fullName>
    </alternativeName>
    <alternativeName>
        <fullName evidence="7">16S rRNA dimethyladenosine transferase</fullName>
    </alternativeName>
    <alternativeName>
        <fullName evidence="7">16S rRNA dimethylase</fullName>
    </alternativeName>
    <alternativeName>
        <fullName evidence="7">S-adenosylmethionine-6-N', N'-adenosyl(rRNA) dimethyltransferase</fullName>
    </alternativeName>
</protein>
<feature type="domain" description="Ribosomal RNA adenine methylase transferase N-terminal" evidence="9">
    <location>
        <begin position="20"/>
        <end position="192"/>
    </location>
</feature>
<proteinExistence type="inferred from homology"/>
<dbReference type="Gene3D" id="3.40.50.150">
    <property type="entry name" value="Vaccinia Virus protein VP39"/>
    <property type="match status" value="1"/>
</dbReference>
<evidence type="ECO:0000256" key="7">
    <source>
        <dbReference type="HAMAP-Rule" id="MF_00607"/>
    </source>
</evidence>
<dbReference type="SMART" id="SM00650">
    <property type="entry name" value="rADc"/>
    <property type="match status" value="1"/>
</dbReference>
<comment type="catalytic activity">
    <reaction evidence="7">
        <text>adenosine(1518)/adenosine(1519) in 16S rRNA + 4 S-adenosyl-L-methionine = N(6)-dimethyladenosine(1518)/N(6)-dimethyladenosine(1519) in 16S rRNA + 4 S-adenosyl-L-homocysteine + 4 H(+)</text>
        <dbReference type="Rhea" id="RHEA:19609"/>
        <dbReference type="Rhea" id="RHEA-COMP:10232"/>
        <dbReference type="Rhea" id="RHEA-COMP:10233"/>
        <dbReference type="ChEBI" id="CHEBI:15378"/>
        <dbReference type="ChEBI" id="CHEBI:57856"/>
        <dbReference type="ChEBI" id="CHEBI:59789"/>
        <dbReference type="ChEBI" id="CHEBI:74411"/>
        <dbReference type="ChEBI" id="CHEBI:74493"/>
        <dbReference type="EC" id="2.1.1.182"/>
    </reaction>
</comment>
<dbReference type="EC" id="2.1.1.182" evidence="7"/>
<comment type="function">
    <text evidence="7">Specifically dimethylates two adjacent adenosines (A1518 and A1519) in the loop of a conserved hairpin near the 3'-end of 16S rRNA in the 30S particle. May play a critical role in biogenesis of 30S subunits.</text>
</comment>
<keyword evidence="2 7" id="KW-0698">rRNA processing</keyword>
<dbReference type="PANTHER" id="PTHR11727:SF7">
    <property type="entry name" value="DIMETHYLADENOSINE TRANSFERASE-RELATED"/>
    <property type="match status" value="1"/>
</dbReference>
<dbReference type="InterPro" id="IPR001737">
    <property type="entry name" value="KsgA/Erm"/>
</dbReference>
<evidence type="ECO:0000256" key="3">
    <source>
        <dbReference type="ARBA" id="ARBA00022603"/>
    </source>
</evidence>
<evidence type="ECO:0000256" key="1">
    <source>
        <dbReference type="ARBA" id="ARBA00022490"/>
    </source>
</evidence>
<keyword evidence="3 7" id="KW-0489">Methyltransferase</keyword>
<dbReference type="PANTHER" id="PTHR11727">
    <property type="entry name" value="DIMETHYLADENOSINE TRANSFERASE"/>
    <property type="match status" value="1"/>
</dbReference>
<evidence type="ECO:0000256" key="4">
    <source>
        <dbReference type="ARBA" id="ARBA00022679"/>
    </source>
</evidence>
<dbReference type="InterPro" id="IPR023165">
    <property type="entry name" value="rRNA_Ade_diMease-like_C"/>
</dbReference>
<dbReference type="CDD" id="cd02440">
    <property type="entry name" value="AdoMet_MTases"/>
    <property type="match status" value="1"/>
</dbReference>
<dbReference type="Pfam" id="PF00398">
    <property type="entry name" value="RrnaAD"/>
    <property type="match status" value="1"/>
</dbReference>
<dbReference type="RefSeq" id="WP_283344244.1">
    <property type="nucleotide sequence ID" value="NZ_JASHIF010000007.1"/>
</dbReference>
<dbReference type="Proteomes" id="UP001236507">
    <property type="component" value="Unassembled WGS sequence"/>
</dbReference>
<organism evidence="10 11">
    <name type="scientific">Flectobacillus roseus</name>
    <dbReference type="NCBI Taxonomy" id="502259"/>
    <lineage>
        <taxon>Bacteria</taxon>
        <taxon>Pseudomonadati</taxon>
        <taxon>Bacteroidota</taxon>
        <taxon>Cytophagia</taxon>
        <taxon>Cytophagales</taxon>
        <taxon>Flectobacillaceae</taxon>
        <taxon>Flectobacillus</taxon>
    </lineage>
</organism>
<dbReference type="GO" id="GO:0052908">
    <property type="term" value="F:16S rRNA (adenine(1518)-N(6)/adenine(1519)-N(6))-dimethyltransferase activity"/>
    <property type="evidence" value="ECO:0007669"/>
    <property type="project" value="UniProtKB-EC"/>
</dbReference>
<keyword evidence="11" id="KW-1185">Reference proteome</keyword>
<dbReference type="PROSITE" id="PS51689">
    <property type="entry name" value="SAM_RNA_A_N6_MT"/>
    <property type="match status" value="1"/>
</dbReference>
<gene>
    <name evidence="7 10" type="primary">rsmA</name>
    <name evidence="7" type="synonym">ksgA</name>
    <name evidence="10" type="ORF">QM524_08640</name>
</gene>
<sequence length="271" mass="30636">MDKVKAKKNLGQHFLRDLSAAQRIVELMSCHGGYKKVLEIGPGMGVLTQYLLTHKEYETSVVELDRESVEYLKVHYPDLTPRIHSADFLRLNLNELMGNEIFGIVGNFPYNISSQIFFKVLENKDMIPEIVGMLQKEVAVRIASKPGNKDYGILSVLLQAFYDIEYSFSLGPGAFDPPPKVNSGVIRLRRNGVTDLGCDERKFFAVVKMGFNQRRKTLRNALRAMQIADHPLLNKRAEQLGVAEFVELTNMIGTKVIESPETEESGEEEQE</sequence>
<feature type="binding site" evidence="7 8">
    <location>
        <position position="41"/>
    </location>
    <ligand>
        <name>S-adenosyl-L-methionine</name>
        <dbReference type="ChEBI" id="CHEBI:59789"/>
    </ligand>
</feature>
<accession>A0ABT6Y835</accession>
<dbReference type="HAMAP" id="MF_00607">
    <property type="entry name" value="16SrRNA_methyltr_A"/>
    <property type="match status" value="1"/>
</dbReference>
<evidence type="ECO:0000256" key="2">
    <source>
        <dbReference type="ARBA" id="ARBA00022552"/>
    </source>
</evidence>
<keyword evidence="1 7" id="KW-0963">Cytoplasm</keyword>
<feature type="binding site" evidence="7 8">
    <location>
        <position position="13"/>
    </location>
    <ligand>
        <name>S-adenosyl-L-methionine</name>
        <dbReference type="ChEBI" id="CHEBI:59789"/>
    </ligand>
</feature>
<keyword evidence="6 7" id="KW-0694">RNA-binding</keyword>
<evidence type="ECO:0000313" key="10">
    <source>
        <dbReference type="EMBL" id="MDI9859273.1"/>
    </source>
</evidence>
<dbReference type="Gene3D" id="1.10.8.100">
    <property type="entry name" value="Ribosomal RNA adenine dimethylase-like, domain 2"/>
    <property type="match status" value="1"/>
</dbReference>
<comment type="similarity">
    <text evidence="7">Belongs to the class I-like SAM-binding methyltransferase superfamily. rRNA adenine N(6)-methyltransferase family. RsmA subfamily.</text>
</comment>
<dbReference type="NCBIfam" id="TIGR00755">
    <property type="entry name" value="ksgA"/>
    <property type="match status" value="1"/>
</dbReference>
<feature type="binding site" evidence="7 8">
    <location>
        <position position="15"/>
    </location>
    <ligand>
        <name>S-adenosyl-L-methionine</name>
        <dbReference type="ChEBI" id="CHEBI:59789"/>
    </ligand>
</feature>
<reference evidence="10 11" key="1">
    <citation type="submission" date="2023-05" db="EMBL/GenBank/DDBJ databases">
        <title>Novel species of genus Flectobacillus isolated from stream in China.</title>
        <authorList>
            <person name="Lu H."/>
        </authorList>
    </citation>
    <scope>NUCLEOTIDE SEQUENCE [LARGE SCALE GENOMIC DNA]</scope>
    <source>
        <strain evidence="10 11">KCTC 42575</strain>
    </source>
</reference>
<keyword evidence="4 7" id="KW-0808">Transferase</keyword>
<name>A0ABT6Y835_9BACT</name>
<dbReference type="SUPFAM" id="SSF53335">
    <property type="entry name" value="S-adenosyl-L-methionine-dependent methyltransferases"/>
    <property type="match status" value="1"/>
</dbReference>
<evidence type="ECO:0000259" key="9">
    <source>
        <dbReference type="SMART" id="SM00650"/>
    </source>
</evidence>
<dbReference type="InterPro" id="IPR020598">
    <property type="entry name" value="rRNA_Ade_methylase_Trfase_N"/>
</dbReference>
<dbReference type="InterPro" id="IPR029063">
    <property type="entry name" value="SAM-dependent_MTases_sf"/>
</dbReference>
<comment type="subcellular location">
    <subcellularLocation>
        <location evidence="7">Cytoplasm</location>
    </subcellularLocation>
</comment>
<keyword evidence="5 7" id="KW-0949">S-adenosyl-L-methionine</keyword>
<feature type="binding site" evidence="7 8">
    <location>
        <position position="87"/>
    </location>
    <ligand>
        <name>S-adenosyl-L-methionine</name>
        <dbReference type="ChEBI" id="CHEBI:59789"/>
    </ligand>
</feature>
<comment type="caution">
    <text evidence="10">The sequence shown here is derived from an EMBL/GenBank/DDBJ whole genome shotgun (WGS) entry which is preliminary data.</text>
</comment>
<feature type="binding site" evidence="7 8">
    <location>
        <position position="63"/>
    </location>
    <ligand>
        <name>S-adenosyl-L-methionine</name>
        <dbReference type="ChEBI" id="CHEBI:59789"/>
    </ligand>
</feature>
<evidence type="ECO:0000256" key="8">
    <source>
        <dbReference type="PROSITE-ProRule" id="PRU01026"/>
    </source>
</evidence>
<evidence type="ECO:0000256" key="5">
    <source>
        <dbReference type="ARBA" id="ARBA00022691"/>
    </source>
</evidence>